<organism evidence="3 4">
    <name type="scientific">Petrolisthes cinctipes</name>
    <name type="common">Flat porcelain crab</name>
    <dbReference type="NCBI Taxonomy" id="88211"/>
    <lineage>
        <taxon>Eukaryota</taxon>
        <taxon>Metazoa</taxon>
        <taxon>Ecdysozoa</taxon>
        <taxon>Arthropoda</taxon>
        <taxon>Crustacea</taxon>
        <taxon>Multicrustacea</taxon>
        <taxon>Malacostraca</taxon>
        <taxon>Eumalacostraca</taxon>
        <taxon>Eucarida</taxon>
        <taxon>Decapoda</taxon>
        <taxon>Pleocyemata</taxon>
        <taxon>Anomura</taxon>
        <taxon>Galatheoidea</taxon>
        <taxon>Porcellanidae</taxon>
        <taxon>Petrolisthes</taxon>
    </lineage>
</organism>
<dbReference type="GO" id="GO:0003677">
    <property type="term" value="F:DNA binding"/>
    <property type="evidence" value="ECO:0007669"/>
    <property type="project" value="InterPro"/>
</dbReference>
<evidence type="ECO:0000313" key="3">
    <source>
        <dbReference type="EMBL" id="KAK3859157.1"/>
    </source>
</evidence>
<gene>
    <name evidence="3" type="ORF">Pcinc_034702</name>
</gene>
<reference evidence="3" key="1">
    <citation type="submission" date="2023-10" db="EMBL/GenBank/DDBJ databases">
        <title>Genome assemblies of two species of porcelain crab, Petrolisthes cinctipes and Petrolisthes manimaculis (Anomura: Porcellanidae).</title>
        <authorList>
            <person name="Angst P."/>
        </authorList>
    </citation>
    <scope>NUCLEOTIDE SEQUENCE</scope>
    <source>
        <strain evidence="3">PB745_01</strain>
        <tissue evidence="3">Gill</tissue>
    </source>
</reference>
<evidence type="ECO:0000256" key="1">
    <source>
        <dbReference type="ARBA" id="ARBA00004123"/>
    </source>
</evidence>
<dbReference type="InterPro" id="IPR007889">
    <property type="entry name" value="HTH_Psq"/>
</dbReference>
<dbReference type="Gene3D" id="1.10.10.60">
    <property type="entry name" value="Homeodomain-like"/>
    <property type="match status" value="1"/>
</dbReference>
<dbReference type="GO" id="GO:0005634">
    <property type="term" value="C:nucleus"/>
    <property type="evidence" value="ECO:0007669"/>
    <property type="project" value="UniProtKB-SubCell"/>
</dbReference>
<dbReference type="InterPro" id="IPR009057">
    <property type="entry name" value="Homeodomain-like_sf"/>
</dbReference>
<protein>
    <recommendedName>
        <fullName evidence="2">HTH psq-type domain-containing protein</fullName>
    </recommendedName>
</protein>
<accession>A0AAE1BZU5</accession>
<evidence type="ECO:0000313" key="4">
    <source>
        <dbReference type="Proteomes" id="UP001286313"/>
    </source>
</evidence>
<dbReference type="PANTHER" id="PTHR19303">
    <property type="entry name" value="TRANSPOSON"/>
    <property type="match status" value="1"/>
</dbReference>
<name>A0AAE1BZU5_PETCI</name>
<evidence type="ECO:0000259" key="2">
    <source>
        <dbReference type="Pfam" id="PF04218"/>
    </source>
</evidence>
<comment type="caution">
    <text evidence="3">The sequence shown here is derived from an EMBL/GenBank/DDBJ whole genome shotgun (WGS) entry which is preliminary data.</text>
</comment>
<dbReference type="AlphaFoldDB" id="A0AAE1BZU5"/>
<comment type="subcellular location">
    <subcellularLocation>
        <location evidence="1">Nucleus</location>
    </subcellularLocation>
</comment>
<dbReference type="Pfam" id="PF04218">
    <property type="entry name" value="CENP-B_N"/>
    <property type="match status" value="1"/>
</dbReference>
<dbReference type="EMBL" id="JAWQEG010005105">
    <property type="protein sequence ID" value="KAK3859157.1"/>
    <property type="molecule type" value="Genomic_DNA"/>
</dbReference>
<feature type="domain" description="HTH psq-type" evidence="2">
    <location>
        <begin position="10"/>
        <end position="59"/>
    </location>
</feature>
<dbReference type="Proteomes" id="UP001286313">
    <property type="component" value="Unassembled WGS sequence"/>
</dbReference>
<dbReference type="InterPro" id="IPR050863">
    <property type="entry name" value="CenT-Element_Derived"/>
</dbReference>
<sequence length="122" mass="13634">MPPKPKITTKKKRVTLCVQQKLEVVRKLEKGISVVRITEEYGISKQSVSDIKKAKDKLKHYSASFCVDAVSSKSGKVKPRKYMRTGSNSQLDSAVMKWFVQMKSNGHLVRGVEILAAAKKLA</sequence>
<proteinExistence type="predicted"/>
<dbReference type="PANTHER" id="PTHR19303:SF16">
    <property type="entry name" value="JERKY PROTEIN HOMOLOG-LIKE"/>
    <property type="match status" value="1"/>
</dbReference>
<keyword evidence="4" id="KW-1185">Reference proteome</keyword>
<dbReference type="SUPFAM" id="SSF46689">
    <property type="entry name" value="Homeodomain-like"/>
    <property type="match status" value="1"/>
</dbReference>